<sequence>MKLKYIIPSFVALLILIVGCNDVDYNFELSKLQLSTSYVTIPQDGGSTTITVNANDEWSIDTTGTTKWLNVSPIKGSAGKTKVTFTSPKAVDGHLADLIVTCGDQKQHLNVMQGLPKPKPATCKQVNAGIDGKTYMVTGVVGKIENDEWGNYWLKDATGSLYIYGTLNKKAEPRKFKTLGIESGDEITVQGQRGTYKGVPQLKEVMVVKINKSLIKVDSVKNAQLPLEGGEFVAYITCKGLGVSVDIPNDAKQWLSISSIKTKGKNAVVTFKAAANTGGDRKTTITFHTTDGKKDYVSEAMLTQKGAIVPATIAEFLAAKVGEKQYRVSGIITKIVNTKYGNFYIKDFSGETFVYGLANFVKNGYKEGDIVTLVGKRSEHNGNAQMKGAVAEKHVVVGNATIAELLAKADNNTSYFKVTGKITKITNPDYGNMTIKDETGEIFLYGVLPYFGVTGDARKGLVKKVGLKEGDVLTVIGYKTSHNDKPQLGGSIYVSHKASE</sequence>
<dbReference type="CDD" id="cd03524">
    <property type="entry name" value="RPA2_OBF_family"/>
    <property type="match status" value="1"/>
</dbReference>
<comment type="caution">
    <text evidence="2">The sequence shown here is derived from an EMBL/GenBank/DDBJ whole genome shotgun (WGS) entry which is preliminary data.</text>
</comment>
<reference evidence="2 3" key="1">
    <citation type="submission" date="2018-05" db="EMBL/GenBank/DDBJ databases">
        <title>Genomic Encyclopedia of Type Strains, Phase IV (KMG-IV): sequencing the most valuable type-strain genomes for metagenomic binning, comparative biology and taxonomic classification.</title>
        <authorList>
            <person name="Goeker M."/>
        </authorList>
    </citation>
    <scope>NUCLEOTIDE SEQUENCE [LARGE SCALE GENOMIC DNA]</scope>
    <source>
        <strain evidence="2 3">DSM 100333</strain>
    </source>
</reference>
<keyword evidence="3" id="KW-1185">Reference proteome</keyword>
<dbReference type="RefSeq" id="WP_116615724.1">
    <property type="nucleotide sequence ID" value="NZ_QENY01000002.1"/>
</dbReference>
<organism evidence="2 3">
    <name type="scientific">Hallella colorans</name>
    <dbReference type="NCBI Taxonomy" id="1703337"/>
    <lineage>
        <taxon>Bacteria</taxon>
        <taxon>Pseudomonadati</taxon>
        <taxon>Bacteroidota</taxon>
        <taxon>Bacteroidia</taxon>
        <taxon>Bacteroidales</taxon>
        <taxon>Prevotellaceae</taxon>
        <taxon>Hallella</taxon>
    </lineage>
</organism>
<gene>
    <name evidence="2" type="ORF">C7379_102162</name>
</gene>
<dbReference type="InterPro" id="IPR024361">
    <property type="entry name" value="BACON"/>
</dbReference>
<name>A0A2U0UM16_9BACT</name>
<dbReference type="CDD" id="cd14948">
    <property type="entry name" value="BACON"/>
    <property type="match status" value="1"/>
</dbReference>
<dbReference type="Proteomes" id="UP000245870">
    <property type="component" value="Unassembled WGS sequence"/>
</dbReference>
<dbReference type="PROSITE" id="PS51257">
    <property type="entry name" value="PROKAR_LIPOPROTEIN"/>
    <property type="match status" value="1"/>
</dbReference>
<dbReference type="AlphaFoldDB" id="A0A2U0UM16"/>
<evidence type="ECO:0000313" key="3">
    <source>
        <dbReference type="Proteomes" id="UP000245870"/>
    </source>
</evidence>
<dbReference type="InterPro" id="IPR013783">
    <property type="entry name" value="Ig-like_fold"/>
</dbReference>
<protein>
    <submittedName>
        <fullName evidence="2">All-beta uncharacterized protein</fullName>
    </submittedName>
</protein>
<evidence type="ECO:0000259" key="1">
    <source>
        <dbReference type="Pfam" id="PF13004"/>
    </source>
</evidence>
<proteinExistence type="predicted"/>
<dbReference type="Pfam" id="PF13004">
    <property type="entry name" value="BACON"/>
    <property type="match status" value="1"/>
</dbReference>
<accession>A0A2U0UM16</accession>
<dbReference type="Gene3D" id="2.60.40.10">
    <property type="entry name" value="Immunoglobulins"/>
    <property type="match status" value="2"/>
</dbReference>
<evidence type="ECO:0000313" key="2">
    <source>
        <dbReference type="EMBL" id="PVX58643.1"/>
    </source>
</evidence>
<dbReference type="EMBL" id="QENY01000002">
    <property type="protein sequence ID" value="PVX58643.1"/>
    <property type="molecule type" value="Genomic_DNA"/>
</dbReference>
<feature type="domain" description="BACON" evidence="1">
    <location>
        <begin position="250"/>
        <end position="294"/>
    </location>
</feature>
<dbReference type="OrthoDB" id="1043265at2"/>